<evidence type="ECO:0000313" key="11">
    <source>
        <dbReference type="Proteomes" id="UP000799779"/>
    </source>
</evidence>
<evidence type="ECO:0000256" key="8">
    <source>
        <dbReference type="SAM" id="Phobius"/>
    </source>
</evidence>
<keyword evidence="4 8" id="KW-0812">Transmembrane</keyword>
<dbReference type="AlphaFoldDB" id="A0A6A5W1I4"/>
<keyword evidence="5 8" id="KW-1133">Transmembrane helix</keyword>
<feature type="region of interest" description="Disordered" evidence="7">
    <location>
        <begin position="388"/>
        <end position="415"/>
    </location>
</feature>
<feature type="transmembrane region" description="Helical" evidence="8">
    <location>
        <begin position="86"/>
        <end position="107"/>
    </location>
</feature>
<feature type="compositionally biased region" description="Polar residues" evidence="7">
    <location>
        <begin position="404"/>
        <end position="415"/>
    </location>
</feature>
<evidence type="ECO:0000256" key="1">
    <source>
        <dbReference type="ARBA" id="ARBA00004651"/>
    </source>
</evidence>
<feature type="transmembrane region" description="Helical" evidence="8">
    <location>
        <begin position="481"/>
        <end position="504"/>
    </location>
</feature>
<feature type="transmembrane region" description="Helical" evidence="8">
    <location>
        <begin position="249"/>
        <end position="269"/>
    </location>
</feature>
<proteinExistence type="predicted"/>
<feature type="transmembrane region" description="Helical" evidence="8">
    <location>
        <begin position="626"/>
        <end position="646"/>
    </location>
</feature>
<evidence type="ECO:0000256" key="2">
    <source>
        <dbReference type="ARBA" id="ARBA00022448"/>
    </source>
</evidence>
<comment type="subcellular location">
    <subcellularLocation>
        <location evidence="1">Cell membrane</location>
        <topology evidence="1">Multi-pass membrane protein</topology>
    </subcellularLocation>
</comment>
<sequence>MTFPTDMESIRKSLDTSQIKGWRSIVTLMVFIITNINALFPFHVPFFVPRVIPLAITKTLVALHIISPSNSIKRGHGNGVLVRYNFPMNFVTAPLIANLFLLAAQAIGRTEVHDGIIGANNIAPYDIMLFFLSLAYIALSIDASGLIRYLAYRVLKSGGNAGYRLYLSLYCFFFALTAAIGNDPVILSGTPFLAYLTRVSANISQPLAWIYAQFAVANIASAILVSSNPTNLVFAGAFGIRFISYSANIIVPVIVTGVVLFPCLLFIIFRNDSLIPRRIEMHQLSEEQAEKAPINPNIPVARTDSGTGTREPEQNVLPLEEIMNPYLDKIGATVAAFILAITLVTLIVVNAVISDGQTVHAFWVTSPAAIVTLAFDLAWGYKNRHESRRVANERRAEPERVWSDTDSNTRANPNTVVASGPIVPVGGSSGLNEKPTQGENTNSQLSLRLPPPVLLKQPTLMTRISARYTSFRIDFPTASTALASLPFALVPFAFCMFILVQALVTKGWVPVFAHGWDAWVRRTGTVGAVGGMGFLSVILSNFAGTNIGAAILLSRIIQAWQDIHTVAGTAISNRTFWGTVYSAVIGVNYGAFSIAFSASLAGLLWRSILEQKLIHVRSRDFLRVNLPIITITMVVSCSVLTGQIYIVRGTTAYNK</sequence>
<feature type="domain" description="Citrate transporter-like" evidence="9">
    <location>
        <begin position="96"/>
        <end position="353"/>
    </location>
</feature>
<feature type="transmembrane region" description="Helical" evidence="8">
    <location>
        <begin position="359"/>
        <end position="379"/>
    </location>
</feature>
<keyword evidence="2" id="KW-0813">Transport</keyword>
<evidence type="ECO:0000256" key="4">
    <source>
        <dbReference type="ARBA" id="ARBA00022692"/>
    </source>
</evidence>
<dbReference type="OrthoDB" id="442352at2759"/>
<dbReference type="InterPro" id="IPR004680">
    <property type="entry name" value="Cit_transptr-like_dom"/>
</dbReference>
<evidence type="ECO:0000256" key="6">
    <source>
        <dbReference type="ARBA" id="ARBA00023136"/>
    </source>
</evidence>
<dbReference type="Proteomes" id="UP000799779">
    <property type="component" value="Unassembled WGS sequence"/>
</dbReference>
<dbReference type="GO" id="GO:0055085">
    <property type="term" value="P:transmembrane transport"/>
    <property type="evidence" value="ECO:0007669"/>
    <property type="project" value="InterPro"/>
</dbReference>
<feature type="compositionally biased region" description="Basic and acidic residues" evidence="7">
    <location>
        <begin position="388"/>
        <end position="403"/>
    </location>
</feature>
<feature type="transmembrane region" description="Helical" evidence="8">
    <location>
        <begin position="127"/>
        <end position="151"/>
    </location>
</feature>
<reference evidence="10" key="1">
    <citation type="journal article" date="2020" name="Stud. Mycol.">
        <title>101 Dothideomycetes genomes: a test case for predicting lifestyles and emergence of pathogens.</title>
        <authorList>
            <person name="Haridas S."/>
            <person name="Albert R."/>
            <person name="Binder M."/>
            <person name="Bloem J."/>
            <person name="Labutti K."/>
            <person name="Salamov A."/>
            <person name="Andreopoulos B."/>
            <person name="Baker S."/>
            <person name="Barry K."/>
            <person name="Bills G."/>
            <person name="Bluhm B."/>
            <person name="Cannon C."/>
            <person name="Castanera R."/>
            <person name="Culley D."/>
            <person name="Daum C."/>
            <person name="Ezra D."/>
            <person name="Gonzalez J."/>
            <person name="Henrissat B."/>
            <person name="Kuo A."/>
            <person name="Liang C."/>
            <person name="Lipzen A."/>
            <person name="Lutzoni F."/>
            <person name="Magnuson J."/>
            <person name="Mondo S."/>
            <person name="Nolan M."/>
            <person name="Ohm R."/>
            <person name="Pangilinan J."/>
            <person name="Park H.-J."/>
            <person name="Ramirez L."/>
            <person name="Alfaro M."/>
            <person name="Sun H."/>
            <person name="Tritt A."/>
            <person name="Yoshinaga Y."/>
            <person name="Zwiers L.-H."/>
            <person name="Turgeon B."/>
            <person name="Goodwin S."/>
            <person name="Spatafora J."/>
            <person name="Crous P."/>
            <person name="Grigoriev I."/>
        </authorList>
    </citation>
    <scope>NUCLEOTIDE SEQUENCE</scope>
    <source>
        <strain evidence="10">CBS 123094</strain>
    </source>
</reference>
<accession>A0A6A5W1I4</accession>
<evidence type="ECO:0000256" key="7">
    <source>
        <dbReference type="SAM" id="MobiDB-lite"/>
    </source>
</evidence>
<dbReference type="Pfam" id="PF03600">
    <property type="entry name" value="CitMHS"/>
    <property type="match status" value="1"/>
</dbReference>
<feature type="transmembrane region" description="Helical" evidence="8">
    <location>
        <begin position="580"/>
        <end position="605"/>
    </location>
</feature>
<feature type="transmembrane region" description="Helical" evidence="8">
    <location>
        <begin position="21"/>
        <end position="40"/>
    </location>
</feature>
<evidence type="ECO:0000256" key="3">
    <source>
        <dbReference type="ARBA" id="ARBA00022475"/>
    </source>
</evidence>
<organism evidence="10 11">
    <name type="scientific">Amniculicola lignicola CBS 123094</name>
    <dbReference type="NCBI Taxonomy" id="1392246"/>
    <lineage>
        <taxon>Eukaryota</taxon>
        <taxon>Fungi</taxon>
        <taxon>Dikarya</taxon>
        <taxon>Ascomycota</taxon>
        <taxon>Pezizomycotina</taxon>
        <taxon>Dothideomycetes</taxon>
        <taxon>Pleosporomycetidae</taxon>
        <taxon>Pleosporales</taxon>
        <taxon>Amniculicolaceae</taxon>
        <taxon>Amniculicola</taxon>
    </lineage>
</organism>
<name>A0A6A5W1I4_9PLEO</name>
<feature type="transmembrane region" description="Helical" evidence="8">
    <location>
        <begin position="330"/>
        <end position="353"/>
    </location>
</feature>
<gene>
    <name evidence="10" type="ORF">P154DRAFT_591631</name>
</gene>
<dbReference type="PANTHER" id="PTHR43302:SF5">
    <property type="entry name" value="TRANSPORTER ARSB-RELATED"/>
    <property type="match status" value="1"/>
</dbReference>
<feature type="transmembrane region" description="Helical" evidence="8">
    <location>
        <begin position="46"/>
        <end position="66"/>
    </location>
</feature>
<dbReference type="EMBL" id="ML977740">
    <property type="protein sequence ID" value="KAF1993015.1"/>
    <property type="molecule type" value="Genomic_DNA"/>
</dbReference>
<dbReference type="GO" id="GO:0005886">
    <property type="term" value="C:plasma membrane"/>
    <property type="evidence" value="ECO:0007669"/>
    <property type="project" value="UniProtKB-SubCell"/>
</dbReference>
<keyword evidence="6 8" id="KW-0472">Membrane</keyword>
<evidence type="ECO:0000256" key="5">
    <source>
        <dbReference type="ARBA" id="ARBA00022989"/>
    </source>
</evidence>
<keyword evidence="3" id="KW-1003">Cell membrane</keyword>
<feature type="transmembrane region" description="Helical" evidence="8">
    <location>
        <begin position="163"/>
        <end position="180"/>
    </location>
</feature>
<evidence type="ECO:0000313" key="10">
    <source>
        <dbReference type="EMBL" id="KAF1993015.1"/>
    </source>
</evidence>
<evidence type="ECO:0000259" key="9">
    <source>
        <dbReference type="Pfam" id="PF03600"/>
    </source>
</evidence>
<protein>
    <recommendedName>
        <fullName evidence="9">Citrate transporter-like domain-containing protein</fullName>
    </recommendedName>
</protein>
<keyword evidence="11" id="KW-1185">Reference proteome</keyword>
<dbReference type="PANTHER" id="PTHR43302">
    <property type="entry name" value="TRANSPORTER ARSB-RELATED"/>
    <property type="match status" value="1"/>
</dbReference>